<comment type="caution">
    <text evidence="2">The sequence shown here is derived from an EMBL/GenBank/DDBJ whole genome shotgun (WGS) entry which is preliminary data.</text>
</comment>
<dbReference type="EMBL" id="BDGG01000010">
    <property type="protein sequence ID" value="GAV04309.1"/>
    <property type="molecule type" value="Genomic_DNA"/>
</dbReference>
<keyword evidence="1" id="KW-1133">Transmembrane helix</keyword>
<dbReference type="PANTHER" id="PTHR19346">
    <property type="entry name" value="SUGAR PHOSPHATE TRANSPORTER DOMAIN-CONTAINING PROTEIN"/>
    <property type="match status" value="1"/>
</dbReference>
<keyword evidence="1" id="KW-0472">Membrane</keyword>
<organism evidence="2 3">
    <name type="scientific">Ramazzottius varieornatus</name>
    <name type="common">Water bear</name>
    <name type="synonym">Tardigrade</name>
    <dbReference type="NCBI Taxonomy" id="947166"/>
    <lineage>
        <taxon>Eukaryota</taxon>
        <taxon>Metazoa</taxon>
        <taxon>Ecdysozoa</taxon>
        <taxon>Tardigrada</taxon>
        <taxon>Eutardigrada</taxon>
        <taxon>Parachela</taxon>
        <taxon>Hypsibioidea</taxon>
        <taxon>Ramazzottiidae</taxon>
        <taxon>Ramazzottius</taxon>
    </lineage>
</organism>
<protein>
    <submittedName>
        <fullName evidence="2">Uncharacterized protein</fullName>
    </submittedName>
</protein>
<feature type="transmembrane region" description="Helical" evidence="1">
    <location>
        <begin position="188"/>
        <end position="214"/>
    </location>
</feature>
<feature type="transmembrane region" description="Helical" evidence="1">
    <location>
        <begin position="151"/>
        <end position="168"/>
    </location>
</feature>
<proteinExistence type="predicted"/>
<dbReference type="InterPro" id="IPR026505">
    <property type="entry name" value="Solute_c_fam_35_mem_F3/F4"/>
</dbReference>
<reference evidence="2 3" key="1">
    <citation type="journal article" date="2016" name="Nat. Commun.">
        <title>Extremotolerant tardigrade genome and improved radiotolerance of human cultured cells by tardigrade-unique protein.</title>
        <authorList>
            <person name="Hashimoto T."/>
            <person name="Horikawa D.D."/>
            <person name="Saito Y."/>
            <person name="Kuwahara H."/>
            <person name="Kozuka-Hata H."/>
            <person name="Shin-I T."/>
            <person name="Minakuchi Y."/>
            <person name="Ohishi K."/>
            <person name="Motoyama A."/>
            <person name="Aizu T."/>
            <person name="Enomoto A."/>
            <person name="Kondo K."/>
            <person name="Tanaka S."/>
            <person name="Hara Y."/>
            <person name="Koshikawa S."/>
            <person name="Sagara H."/>
            <person name="Miura T."/>
            <person name="Yokobori S."/>
            <person name="Miyagawa K."/>
            <person name="Suzuki Y."/>
            <person name="Kubo T."/>
            <person name="Oyama M."/>
            <person name="Kohara Y."/>
            <person name="Fujiyama A."/>
            <person name="Arakawa K."/>
            <person name="Katayama T."/>
            <person name="Toyoda A."/>
            <person name="Kunieda T."/>
        </authorList>
    </citation>
    <scope>NUCLEOTIDE SEQUENCE [LARGE SCALE GENOMIC DNA]</scope>
    <source>
        <strain evidence="2 3">YOKOZUNA-1</strain>
    </source>
</reference>
<dbReference type="Proteomes" id="UP000186922">
    <property type="component" value="Unassembled WGS sequence"/>
</dbReference>
<feature type="transmembrane region" description="Helical" evidence="1">
    <location>
        <begin position="60"/>
        <end position="81"/>
    </location>
</feature>
<evidence type="ECO:0000313" key="3">
    <source>
        <dbReference type="Proteomes" id="UP000186922"/>
    </source>
</evidence>
<gene>
    <name evidence="2" type="primary">RvY_14610-1</name>
    <name evidence="2" type="synonym">RvY_14610.1</name>
    <name evidence="2" type="ORF">RvY_14610</name>
</gene>
<feature type="transmembrane region" description="Helical" evidence="1">
    <location>
        <begin position="96"/>
        <end position="117"/>
    </location>
</feature>
<accession>A0A1D1W0C2</accession>
<name>A0A1D1W0C2_RAMVA</name>
<dbReference type="AlphaFoldDB" id="A0A1D1W0C2"/>
<keyword evidence="1" id="KW-0812">Transmembrane</keyword>
<keyword evidence="3" id="KW-1185">Reference proteome</keyword>
<evidence type="ECO:0000313" key="2">
    <source>
        <dbReference type="EMBL" id="GAV04309.1"/>
    </source>
</evidence>
<dbReference type="PANTHER" id="PTHR19346:SF4">
    <property type="entry name" value="SUGAR PHOSPHATE TRANSPORTER DOMAIN-CONTAINING PROTEIN"/>
    <property type="match status" value="1"/>
</dbReference>
<evidence type="ECO:0000256" key="1">
    <source>
        <dbReference type="SAM" id="Phobius"/>
    </source>
</evidence>
<sequence>MMSPWSPIIIVHSRIFSSGLIVLTQLRKIVPGISCPTAPDQERPVEDEFEHLNVQDVKHFVIGCAYGIFTAITNSLLYNIIKQTARPNFDAPSFVIWFRSLFRIFAFPIYALIRWAYCKARRTHRPEDTLSAIVRDGGKIYGDKPVTLRKFVSDMLFLTILSILSQWLNYAPLFAVRGPGNMASMATINLSVVFVLCIVFLKISVMSAKVILLWSIKRRVSRYRVLFCSYLE</sequence>